<keyword evidence="2" id="KW-1185">Reference proteome</keyword>
<evidence type="ECO:0000313" key="2">
    <source>
        <dbReference type="Proteomes" id="UP001152320"/>
    </source>
</evidence>
<organism evidence="1 2">
    <name type="scientific">Holothuria leucospilota</name>
    <name type="common">Black long sea cucumber</name>
    <name type="synonym">Mertensiothuria leucospilota</name>
    <dbReference type="NCBI Taxonomy" id="206669"/>
    <lineage>
        <taxon>Eukaryota</taxon>
        <taxon>Metazoa</taxon>
        <taxon>Echinodermata</taxon>
        <taxon>Eleutherozoa</taxon>
        <taxon>Echinozoa</taxon>
        <taxon>Holothuroidea</taxon>
        <taxon>Aspidochirotacea</taxon>
        <taxon>Aspidochirotida</taxon>
        <taxon>Holothuriidae</taxon>
        <taxon>Holothuria</taxon>
    </lineage>
</organism>
<dbReference type="OrthoDB" id="5955147at2759"/>
<reference evidence="1" key="1">
    <citation type="submission" date="2021-10" db="EMBL/GenBank/DDBJ databases">
        <title>Tropical sea cucumber genome reveals ecological adaptation and Cuvierian tubules defense mechanism.</title>
        <authorList>
            <person name="Chen T."/>
        </authorList>
    </citation>
    <scope>NUCLEOTIDE SEQUENCE</scope>
    <source>
        <strain evidence="1">Nanhai2018</strain>
        <tissue evidence="1">Muscle</tissue>
    </source>
</reference>
<dbReference type="EMBL" id="JAIZAY010000007">
    <property type="protein sequence ID" value="KAJ8038599.1"/>
    <property type="molecule type" value="Genomic_DNA"/>
</dbReference>
<accession>A0A9Q1C5S8</accession>
<name>A0A9Q1C5S8_HOLLE</name>
<dbReference type="Gene3D" id="1.20.1070.10">
    <property type="entry name" value="Rhodopsin 7-helix transmembrane proteins"/>
    <property type="match status" value="1"/>
</dbReference>
<sequence>MFAELLKAEALIVNHTKILVVLNSCLNPILYAVKHPHFRQVFRCIVLCRWKDIR</sequence>
<dbReference type="SUPFAM" id="SSF81321">
    <property type="entry name" value="Family A G protein-coupled receptor-like"/>
    <property type="match status" value="1"/>
</dbReference>
<gene>
    <name evidence="1" type="ORF">HOLleu_16063</name>
</gene>
<comment type="caution">
    <text evidence="1">The sequence shown here is derived from an EMBL/GenBank/DDBJ whole genome shotgun (WGS) entry which is preliminary data.</text>
</comment>
<dbReference type="Proteomes" id="UP001152320">
    <property type="component" value="Chromosome 7"/>
</dbReference>
<dbReference type="AlphaFoldDB" id="A0A9Q1C5S8"/>
<evidence type="ECO:0000313" key="1">
    <source>
        <dbReference type="EMBL" id="KAJ8038599.1"/>
    </source>
</evidence>
<proteinExistence type="predicted"/>
<protein>
    <submittedName>
        <fullName evidence="1">Uncharacterized protein</fullName>
    </submittedName>
</protein>